<keyword evidence="1" id="KW-0472">Membrane</keyword>
<sequence>MVCWTENHGNGCYVPRVNEPHNPAEGDAWEESDILWGIDLQQTPRGDSSGGGRLAVADSMTAMITHRSTRRPNVGNDRKRVFVRLFRRLGLVRRGSDVARRLGSGDRLTLFSRLRFFKTVATWDVNYSSMRRYNLCFAVLFALVTHAFYPRSA</sequence>
<dbReference type="WBParaSite" id="L893_g13681.t1">
    <property type="protein sequence ID" value="L893_g13681.t1"/>
    <property type="gene ID" value="L893_g13681"/>
</dbReference>
<name>A0A1I7Y824_9BILA</name>
<keyword evidence="2" id="KW-1185">Reference proteome</keyword>
<keyword evidence="1" id="KW-0812">Transmembrane</keyword>
<organism evidence="2 3">
    <name type="scientific">Steinernema glaseri</name>
    <dbReference type="NCBI Taxonomy" id="37863"/>
    <lineage>
        <taxon>Eukaryota</taxon>
        <taxon>Metazoa</taxon>
        <taxon>Ecdysozoa</taxon>
        <taxon>Nematoda</taxon>
        <taxon>Chromadorea</taxon>
        <taxon>Rhabditida</taxon>
        <taxon>Tylenchina</taxon>
        <taxon>Panagrolaimomorpha</taxon>
        <taxon>Strongyloidoidea</taxon>
        <taxon>Steinernematidae</taxon>
        <taxon>Steinernema</taxon>
    </lineage>
</organism>
<evidence type="ECO:0000313" key="3">
    <source>
        <dbReference type="WBParaSite" id="L893_g13681.t1"/>
    </source>
</evidence>
<protein>
    <submittedName>
        <fullName evidence="3">Transmembrane protein</fullName>
    </submittedName>
</protein>
<reference evidence="3" key="1">
    <citation type="submission" date="2016-11" db="UniProtKB">
        <authorList>
            <consortium name="WormBaseParasite"/>
        </authorList>
    </citation>
    <scope>IDENTIFICATION</scope>
</reference>
<proteinExistence type="predicted"/>
<dbReference type="AlphaFoldDB" id="A0A1I7Y824"/>
<keyword evidence="1" id="KW-1133">Transmembrane helix</keyword>
<accession>A0A1I7Y824</accession>
<feature type="transmembrane region" description="Helical" evidence="1">
    <location>
        <begin position="133"/>
        <end position="149"/>
    </location>
</feature>
<evidence type="ECO:0000313" key="2">
    <source>
        <dbReference type="Proteomes" id="UP000095287"/>
    </source>
</evidence>
<evidence type="ECO:0000256" key="1">
    <source>
        <dbReference type="SAM" id="Phobius"/>
    </source>
</evidence>
<dbReference type="Proteomes" id="UP000095287">
    <property type="component" value="Unplaced"/>
</dbReference>